<dbReference type="AlphaFoldDB" id="A0A1I1PQ97"/>
<gene>
    <name evidence="2" type="ORF">SAMN02910406_03152</name>
</gene>
<keyword evidence="1" id="KW-1133">Transmembrane helix</keyword>
<evidence type="ECO:0000313" key="3">
    <source>
        <dbReference type="Proteomes" id="UP000182192"/>
    </source>
</evidence>
<sequence>MFLVVFLFFSKYHITLFIPKILGGVFFYVVILSFLPILLIINSNNVKFKVSVAILFALYLIYLIFGNGFVSTHILGKVTDIKKYYSPESKTEIVVQTHFRPSGYMLLVYKKENFYYKRIKPNNLDHDIHMQRKEDDDTESLDGKVIWVDDDTFIIKYYNLEDSYRYETKEYIFEI</sequence>
<name>A0A1I1PQ97_RUMAL</name>
<evidence type="ECO:0000313" key="2">
    <source>
        <dbReference type="EMBL" id="SFD11915.1"/>
    </source>
</evidence>
<accession>A0A1I1PQ97</accession>
<organism evidence="2 3">
    <name type="scientific">Ruminococcus albus</name>
    <dbReference type="NCBI Taxonomy" id="1264"/>
    <lineage>
        <taxon>Bacteria</taxon>
        <taxon>Bacillati</taxon>
        <taxon>Bacillota</taxon>
        <taxon>Clostridia</taxon>
        <taxon>Eubacteriales</taxon>
        <taxon>Oscillospiraceae</taxon>
        <taxon>Ruminococcus</taxon>
    </lineage>
</organism>
<protein>
    <submittedName>
        <fullName evidence="2">Uncharacterized protein</fullName>
    </submittedName>
</protein>
<dbReference type="Proteomes" id="UP000182192">
    <property type="component" value="Unassembled WGS sequence"/>
</dbReference>
<keyword evidence="1" id="KW-0472">Membrane</keyword>
<feature type="transmembrane region" description="Helical" evidence="1">
    <location>
        <begin position="21"/>
        <end position="41"/>
    </location>
</feature>
<evidence type="ECO:0000256" key="1">
    <source>
        <dbReference type="SAM" id="Phobius"/>
    </source>
</evidence>
<reference evidence="2 3" key="1">
    <citation type="submission" date="2016-10" db="EMBL/GenBank/DDBJ databases">
        <authorList>
            <person name="de Groot N.N."/>
        </authorList>
    </citation>
    <scope>NUCLEOTIDE SEQUENCE [LARGE SCALE GENOMIC DNA]</scope>
    <source>
        <strain evidence="2 3">AR67</strain>
    </source>
</reference>
<proteinExistence type="predicted"/>
<dbReference type="EMBL" id="FOKQ01000036">
    <property type="protein sequence ID" value="SFD11915.1"/>
    <property type="molecule type" value="Genomic_DNA"/>
</dbReference>
<keyword evidence="1" id="KW-0812">Transmembrane</keyword>
<feature type="transmembrane region" description="Helical" evidence="1">
    <location>
        <begin position="53"/>
        <end position="75"/>
    </location>
</feature>